<comment type="caution">
    <text evidence="2">The sequence shown here is derived from an EMBL/GenBank/DDBJ whole genome shotgun (WGS) entry which is preliminary data.</text>
</comment>
<evidence type="ECO:0000256" key="1">
    <source>
        <dbReference type="SAM" id="SignalP"/>
    </source>
</evidence>
<proteinExistence type="predicted"/>
<evidence type="ECO:0000313" key="3">
    <source>
        <dbReference type="Proteomes" id="UP000499080"/>
    </source>
</evidence>
<gene>
    <name evidence="2" type="ORF">AVEN_75572_1</name>
</gene>
<name>A0A4Y2CJL2_ARAVE</name>
<evidence type="ECO:0008006" key="4">
    <source>
        <dbReference type="Google" id="ProtNLM"/>
    </source>
</evidence>
<organism evidence="2 3">
    <name type="scientific">Araneus ventricosus</name>
    <name type="common">Orbweaver spider</name>
    <name type="synonym">Epeira ventricosa</name>
    <dbReference type="NCBI Taxonomy" id="182803"/>
    <lineage>
        <taxon>Eukaryota</taxon>
        <taxon>Metazoa</taxon>
        <taxon>Ecdysozoa</taxon>
        <taxon>Arthropoda</taxon>
        <taxon>Chelicerata</taxon>
        <taxon>Arachnida</taxon>
        <taxon>Araneae</taxon>
        <taxon>Araneomorphae</taxon>
        <taxon>Entelegynae</taxon>
        <taxon>Araneoidea</taxon>
        <taxon>Araneidae</taxon>
        <taxon>Araneus</taxon>
    </lineage>
</organism>
<dbReference type="AlphaFoldDB" id="A0A4Y2CJL2"/>
<keyword evidence="3" id="KW-1185">Reference proteome</keyword>
<accession>A0A4Y2CJL2</accession>
<dbReference type="OrthoDB" id="6414357at2759"/>
<protein>
    <recommendedName>
        <fullName evidence="4">DUF19 domain-containing protein</fullName>
    </recommendedName>
</protein>
<sequence>MMLFIFVLSCMIAGSLACSDARCKDPVLANELLQVSFLPNKEELRTLCPKVMTFLECERDFMECPGQSLDELATSTDKLEAAKAKGMLAGIGLVRDMCDEDSSFHTDYVASVSCYREHLIGAAGKCRDDIAKPIEEFFYQYHADDDEDDVYEVIFKELRCLRDAYEVACVIGSLGEACGDVAQRTARNVAERLKDVLGINSCKTLQNAADLKSRFLDFLELDEQRRSDIEGIFDLFKRRR</sequence>
<feature type="chain" id="PRO_5021415664" description="DUF19 domain-containing protein" evidence="1">
    <location>
        <begin position="18"/>
        <end position="240"/>
    </location>
</feature>
<dbReference type="Proteomes" id="UP000499080">
    <property type="component" value="Unassembled WGS sequence"/>
</dbReference>
<dbReference type="EMBL" id="BGPR01000205">
    <property type="protein sequence ID" value="GBM04611.1"/>
    <property type="molecule type" value="Genomic_DNA"/>
</dbReference>
<feature type="signal peptide" evidence="1">
    <location>
        <begin position="1"/>
        <end position="17"/>
    </location>
</feature>
<reference evidence="2 3" key="1">
    <citation type="journal article" date="2019" name="Sci. Rep.">
        <title>Orb-weaving spider Araneus ventricosus genome elucidates the spidroin gene catalogue.</title>
        <authorList>
            <person name="Kono N."/>
            <person name="Nakamura H."/>
            <person name="Ohtoshi R."/>
            <person name="Moran D.A.P."/>
            <person name="Shinohara A."/>
            <person name="Yoshida Y."/>
            <person name="Fujiwara M."/>
            <person name="Mori M."/>
            <person name="Tomita M."/>
            <person name="Arakawa K."/>
        </authorList>
    </citation>
    <scope>NUCLEOTIDE SEQUENCE [LARGE SCALE GENOMIC DNA]</scope>
</reference>
<keyword evidence="1" id="KW-0732">Signal</keyword>
<evidence type="ECO:0000313" key="2">
    <source>
        <dbReference type="EMBL" id="GBM04611.1"/>
    </source>
</evidence>